<proteinExistence type="predicted"/>
<keyword evidence="3" id="KW-1185">Reference proteome</keyword>
<reference evidence="2" key="2">
    <citation type="submission" date="2023-05" db="EMBL/GenBank/DDBJ databases">
        <authorList>
            <consortium name="Lawrence Berkeley National Laboratory"/>
            <person name="Steindorff A."/>
            <person name="Hensen N."/>
            <person name="Bonometti L."/>
            <person name="Westerberg I."/>
            <person name="Brannstrom I.O."/>
            <person name="Guillou S."/>
            <person name="Cros-Aarteil S."/>
            <person name="Calhoun S."/>
            <person name="Haridas S."/>
            <person name="Kuo A."/>
            <person name="Mondo S."/>
            <person name="Pangilinan J."/>
            <person name="Riley R."/>
            <person name="Labutti K."/>
            <person name="Andreopoulos B."/>
            <person name="Lipzen A."/>
            <person name="Chen C."/>
            <person name="Yanf M."/>
            <person name="Daum C."/>
            <person name="Ng V."/>
            <person name="Clum A."/>
            <person name="Ohm R."/>
            <person name="Martin F."/>
            <person name="Silar P."/>
            <person name="Natvig D."/>
            <person name="Lalanne C."/>
            <person name="Gautier V."/>
            <person name="Ament-Velasquez S.L."/>
            <person name="Kruys A."/>
            <person name="Hutchinson M.I."/>
            <person name="Powell A.J."/>
            <person name="Barry K."/>
            <person name="Miller A.N."/>
            <person name="Grigoriev I.V."/>
            <person name="Debuchy R."/>
            <person name="Gladieux P."/>
            <person name="Thoren M.H."/>
            <person name="Johannesson H."/>
        </authorList>
    </citation>
    <scope>NUCLEOTIDE SEQUENCE</scope>
    <source>
        <strain evidence="2">CBS 315.58</strain>
    </source>
</reference>
<gene>
    <name evidence="2" type="ORF">QBC40DRAFT_76518</name>
</gene>
<feature type="region of interest" description="Disordered" evidence="1">
    <location>
        <begin position="165"/>
        <end position="202"/>
    </location>
</feature>
<accession>A0AAN6XLR7</accession>
<reference evidence="2" key="1">
    <citation type="journal article" date="2023" name="Mol. Phylogenet. Evol.">
        <title>Genome-scale phylogeny and comparative genomics of the fungal order Sordariales.</title>
        <authorList>
            <person name="Hensen N."/>
            <person name="Bonometti L."/>
            <person name="Westerberg I."/>
            <person name="Brannstrom I.O."/>
            <person name="Guillou S."/>
            <person name="Cros-Aarteil S."/>
            <person name="Calhoun S."/>
            <person name="Haridas S."/>
            <person name="Kuo A."/>
            <person name="Mondo S."/>
            <person name="Pangilinan J."/>
            <person name="Riley R."/>
            <person name="LaButti K."/>
            <person name="Andreopoulos B."/>
            <person name="Lipzen A."/>
            <person name="Chen C."/>
            <person name="Yan M."/>
            <person name="Daum C."/>
            <person name="Ng V."/>
            <person name="Clum A."/>
            <person name="Steindorff A."/>
            <person name="Ohm R.A."/>
            <person name="Martin F."/>
            <person name="Silar P."/>
            <person name="Natvig D.O."/>
            <person name="Lalanne C."/>
            <person name="Gautier V."/>
            <person name="Ament-Velasquez S.L."/>
            <person name="Kruys A."/>
            <person name="Hutchinson M.I."/>
            <person name="Powell A.J."/>
            <person name="Barry K."/>
            <person name="Miller A.N."/>
            <person name="Grigoriev I.V."/>
            <person name="Debuchy R."/>
            <person name="Gladieux P."/>
            <person name="Hiltunen Thoren M."/>
            <person name="Johannesson H."/>
        </authorList>
    </citation>
    <scope>NUCLEOTIDE SEQUENCE</scope>
    <source>
        <strain evidence="2">CBS 315.58</strain>
    </source>
</reference>
<name>A0AAN6XLR7_9PEZI</name>
<comment type="caution">
    <text evidence="2">The sequence shown here is derived from an EMBL/GenBank/DDBJ whole genome shotgun (WGS) entry which is preliminary data.</text>
</comment>
<evidence type="ECO:0000256" key="1">
    <source>
        <dbReference type="SAM" id="MobiDB-lite"/>
    </source>
</evidence>
<dbReference type="Proteomes" id="UP001303160">
    <property type="component" value="Unassembled WGS sequence"/>
</dbReference>
<protein>
    <submittedName>
        <fullName evidence="2">Uncharacterized protein</fullName>
    </submittedName>
</protein>
<dbReference type="EMBL" id="MU863924">
    <property type="protein sequence ID" value="KAK4200082.1"/>
    <property type="molecule type" value="Genomic_DNA"/>
</dbReference>
<evidence type="ECO:0000313" key="3">
    <source>
        <dbReference type="Proteomes" id="UP001303160"/>
    </source>
</evidence>
<evidence type="ECO:0000313" key="2">
    <source>
        <dbReference type="EMBL" id="KAK4200082.1"/>
    </source>
</evidence>
<organism evidence="2 3">
    <name type="scientific">Triangularia verruculosa</name>
    <dbReference type="NCBI Taxonomy" id="2587418"/>
    <lineage>
        <taxon>Eukaryota</taxon>
        <taxon>Fungi</taxon>
        <taxon>Dikarya</taxon>
        <taxon>Ascomycota</taxon>
        <taxon>Pezizomycotina</taxon>
        <taxon>Sordariomycetes</taxon>
        <taxon>Sordariomycetidae</taxon>
        <taxon>Sordariales</taxon>
        <taxon>Podosporaceae</taxon>
        <taxon>Triangularia</taxon>
    </lineage>
</organism>
<dbReference type="AlphaFoldDB" id="A0AAN6XLR7"/>
<sequence length="202" mass="22210">MSSPWGADRIVLPVKKHTVPRKPTLNIRRSHGPKRVQTAAQWSYRELWENGSMASMVAKKLHNGNSAPPRVASALSDSSPPPSAKSAFFEFARFAIAITLSMEWTAATASTASAWSLTGERCKFIRLEVQRDKSSRLSPHVCVEDQNISLALFRAFDIQSGCSLQRPPSSPELPRSTLPKRRADTCLQIPLPSSGTCPPDSR</sequence>